<protein>
    <submittedName>
        <fullName evidence="2">Uncharacterized protein</fullName>
    </submittedName>
</protein>
<name>A0A7S7YF51_9VIRU</name>
<dbReference type="EMBL" id="MN793996">
    <property type="protein sequence ID" value="QPB44675.1"/>
    <property type="molecule type" value="Genomic_RNA"/>
</dbReference>
<feature type="region of interest" description="Disordered" evidence="1">
    <location>
        <begin position="579"/>
        <end position="614"/>
    </location>
</feature>
<proteinExistence type="predicted"/>
<organism evidence="2">
    <name type="scientific">Tulasnella ambivirus 5</name>
    <dbReference type="NCBI Taxonomy" id="2772293"/>
    <lineage>
        <taxon>Viruses</taxon>
        <taxon>Riboviria</taxon>
        <taxon>Orthornavirae</taxon>
        <taxon>Ambiviricota</taxon>
        <taxon>Suforviricetes</taxon>
        <taxon>Crytulvirales</taxon>
        <taxon>Quambiviridae</taxon>
        <taxon>Orthoquambivirus</taxon>
        <taxon>Orthoquambivirus tritulasnellae</taxon>
    </lineage>
</organism>
<feature type="compositionally biased region" description="Basic and acidic residues" evidence="1">
    <location>
        <begin position="599"/>
        <end position="610"/>
    </location>
</feature>
<sequence length="636" mass="70307">MQTTNVGRMKCYQKQHPRPVVASQLLHQRTATTMLFTAKHTPHNQQSSRLFQQYGASTLAPCAPSEARIFATPHSKPTEVSNQMWTTFLPDYIRMISEEKDVKNPMEFNNSFKIASPEGAFMFPTPLAVTSVANPTESTVQKLKECGFTRSSLGRYSFFQGSGTPAMIMKVAKLGGDLYAYAPQERTSLAGVMACDTFRNLLFRTFQLYGFNAEEPPSGILKARAAGKVRPTFKKGTIPTESKGHFLPYFPGLTLPDPSTVHTFINLYARCLGKDQVTRESTLTALTRGWNTLHNTTTGRIISHMVFCVNLAKSGGFSIYPIFYKSDYTGCVILGSGPVFYQGVKTAAKTKDELVAEIDTQSSHEKALESICKILSAAKWREDDEVRTVTAEDITTARRLHYECIDRKLNTDDQAEIRKFVKLLRFKQTLYKASETDHLLEVITALKDKQRLPADAPFDLMVDALFTHSFTLSTLAAYGPIAPTPSLSQNANAVVVVRSELLKGNSQGALTGMPVFVKPITQAVEEWKSAKKTSTIQFRSKGKSSDGIQRISDVAKYVMMSEPKGKETISAFVAYAGKGSGKNKRKAGDDEEWGGLSAKESEKQTTERATKRTKIATEAQELFAGFGYDEGDADMA</sequence>
<evidence type="ECO:0000256" key="1">
    <source>
        <dbReference type="SAM" id="MobiDB-lite"/>
    </source>
</evidence>
<accession>A0A7S7YF51</accession>
<evidence type="ECO:0000313" key="2">
    <source>
        <dbReference type="EMBL" id="QPB44675.1"/>
    </source>
</evidence>
<reference evidence="2" key="1">
    <citation type="journal article" date="2021" name="Virus Evol.">
        <title>The virome from a collection of endomycorrhizal fungi reveals new viral taxa with unprecedented genome organization.</title>
        <authorList>
            <person name="Sutela S."/>
            <person name="Forgia M."/>
            <person name="Vainio E."/>
            <person name="Chiapello M."/>
            <person name="Daghino S."/>
            <person name="Vallino M."/>
            <person name="Martino E."/>
            <person name="Girlanda M."/>
            <person name="Perotto S."/>
            <person name="Turina M."/>
        </authorList>
    </citation>
    <scope>NUCLEOTIDE SEQUENCE</scope>
    <source>
        <strain evidence="2">MUT4047</strain>
    </source>
</reference>